<dbReference type="PANTHER" id="PTHR44936">
    <property type="entry name" value="SENSOR PROTEIN CREC"/>
    <property type="match status" value="1"/>
</dbReference>
<feature type="transmembrane region" description="Helical" evidence="15">
    <location>
        <begin position="208"/>
        <end position="226"/>
    </location>
</feature>
<dbReference type="Pfam" id="PF00672">
    <property type="entry name" value="HAMP"/>
    <property type="match status" value="1"/>
</dbReference>
<dbReference type="Pfam" id="PF02518">
    <property type="entry name" value="HATPase_c"/>
    <property type="match status" value="1"/>
</dbReference>
<keyword evidence="7" id="KW-0808">Transferase</keyword>
<feature type="domain" description="Histidine kinase" evidence="16">
    <location>
        <begin position="286"/>
        <end position="482"/>
    </location>
</feature>
<dbReference type="PRINTS" id="PR00344">
    <property type="entry name" value="BCTRLSENSOR"/>
</dbReference>
<evidence type="ECO:0000313" key="18">
    <source>
        <dbReference type="EMBL" id="MFC6673861.1"/>
    </source>
</evidence>
<keyword evidence="10" id="KW-0418">Kinase</keyword>
<evidence type="ECO:0000259" key="16">
    <source>
        <dbReference type="PROSITE" id="PS50109"/>
    </source>
</evidence>
<dbReference type="InterPro" id="IPR036097">
    <property type="entry name" value="HisK_dim/P_sf"/>
</dbReference>
<dbReference type="InterPro" id="IPR003661">
    <property type="entry name" value="HisK_dim/P_dom"/>
</dbReference>
<dbReference type="RefSeq" id="WP_379912593.1">
    <property type="nucleotide sequence ID" value="NZ_JBHSWE010000001.1"/>
</dbReference>
<gene>
    <name evidence="18" type="ORF">ACFQDL_30070</name>
</gene>
<dbReference type="PROSITE" id="PS50109">
    <property type="entry name" value="HIS_KIN"/>
    <property type="match status" value="1"/>
</dbReference>
<dbReference type="Gene3D" id="3.30.565.10">
    <property type="entry name" value="Histidine kinase-like ATPase, C-terminal domain"/>
    <property type="match status" value="1"/>
</dbReference>
<evidence type="ECO:0000256" key="3">
    <source>
        <dbReference type="ARBA" id="ARBA00012438"/>
    </source>
</evidence>
<dbReference type="EMBL" id="JBHSWE010000001">
    <property type="protein sequence ID" value="MFC6673861.1"/>
    <property type="molecule type" value="Genomic_DNA"/>
</dbReference>
<dbReference type="InterPro" id="IPR050980">
    <property type="entry name" value="2C_sensor_his_kinase"/>
</dbReference>
<dbReference type="PANTHER" id="PTHR44936:SF5">
    <property type="entry name" value="SENSOR HISTIDINE KINASE ENVZ"/>
    <property type="match status" value="1"/>
</dbReference>
<keyword evidence="9" id="KW-0547">Nucleotide-binding</keyword>
<evidence type="ECO:0000256" key="13">
    <source>
        <dbReference type="ARBA" id="ARBA00023012"/>
    </source>
</evidence>
<dbReference type="EC" id="2.7.13.3" evidence="3"/>
<keyword evidence="4" id="KW-1003">Cell membrane</keyword>
<dbReference type="GO" id="GO:0005524">
    <property type="term" value="F:ATP binding"/>
    <property type="evidence" value="ECO:0007669"/>
    <property type="project" value="UniProtKB-KW"/>
</dbReference>
<evidence type="ECO:0000256" key="1">
    <source>
        <dbReference type="ARBA" id="ARBA00000085"/>
    </source>
</evidence>
<dbReference type="SUPFAM" id="SSF47384">
    <property type="entry name" value="Homodimeric domain of signal transducing histidine kinase"/>
    <property type="match status" value="1"/>
</dbReference>
<dbReference type="CDD" id="cd00082">
    <property type="entry name" value="HisKA"/>
    <property type="match status" value="1"/>
</dbReference>
<dbReference type="Proteomes" id="UP001596422">
    <property type="component" value="Unassembled WGS sequence"/>
</dbReference>
<evidence type="ECO:0000256" key="6">
    <source>
        <dbReference type="ARBA" id="ARBA00022553"/>
    </source>
</evidence>
<evidence type="ECO:0000256" key="10">
    <source>
        <dbReference type="ARBA" id="ARBA00022777"/>
    </source>
</evidence>
<dbReference type="SUPFAM" id="SSF55874">
    <property type="entry name" value="ATPase domain of HSP90 chaperone/DNA topoisomerase II/histidine kinase"/>
    <property type="match status" value="1"/>
</dbReference>
<dbReference type="PROSITE" id="PS50885">
    <property type="entry name" value="HAMP"/>
    <property type="match status" value="1"/>
</dbReference>
<dbReference type="InterPro" id="IPR036890">
    <property type="entry name" value="HATPase_C_sf"/>
</dbReference>
<comment type="subcellular location">
    <subcellularLocation>
        <location evidence="2">Cell inner membrane</location>
        <topology evidence="2">Multi-pass membrane protein</topology>
    </subcellularLocation>
</comment>
<dbReference type="Gene3D" id="1.10.287.130">
    <property type="match status" value="1"/>
</dbReference>
<dbReference type="CDD" id="cd00075">
    <property type="entry name" value="HATPase"/>
    <property type="match status" value="1"/>
</dbReference>
<evidence type="ECO:0000256" key="14">
    <source>
        <dbReference type="ARBA" id="ARBA00023136"/>
    </source>
</evidence>
<keyword evidence="14 15" id="KW-0472">Membrane</keyword>
<keyword evidence="11 18" id="KW-0067">ATP-binding</keyword>
<evidence type="ECO:0000256" key="15">
    <source>
        <dbReference type="SAM" id="Phobius"/>
    </source>
</evidence>
<dbReference type="Gene3D" id="1.10.8.500">
    <property type="entry name" value="HAMP domain in histidine kinase"/>
    <property type="match status" value="1"/>
</dbReference>
<keyword evidence="8 15" id="KW-0812">Transmembrane</keyword>
<keyword evidence="12 15" id="KW-1133">Transmembrane helix</keyword>
<dbReference type="Pfam" id="PF00512">
    <property type="entry name" value="HisKA"/>
    <property type="match status" value="1"/>
</dbReference>
<accession>A0ABW2A8J4</accession>
<evidence type="ECO:0000256" key="2">
    <source>
        <dbReference type="ARBA" id="ARBA00004429"/>
    </source>
</evidence>
<dbReference type="InterPro" id="IPR005467">
    <property type="entry name" value="His_kinase_dom"/>
</dbReference>
<dbReference type="InterPro" id="IPR004358">
    <property type="entry name" value="Sig_transdc_His_kin-like_C"/>
</dbReference>
<keyword evidence="6" id="KW-0597">Phosphoprotein</keyword>
<evidence type="ECO:0000256" key="4">
    <source>
        <dbReference type="ARBA" id="ARBA00022475"/>
    </source>
</evidence>
<organism evidence="18 19">
    <name type="scientific">Marinobacterium aestuariivivens</name>
    <dbReference type="NCBI Taxonomy" id="1698799"/>
    <lineage>
        <taxon>Bacteria</taxon>
        <taxon>Pseudomonadati</taxon>
        <taxon>Pseudomonadota</taxon>
        <taxon>Gammaproteobacteria</taxon>
        <taxon>Oceanospirillales</taxon>
        <taxon>Oceanospirillaceae</taxon>
        <taxon>Marinobacterium</taxon>
    </lineage>
</organism>
<feature type="domain" description="HAMP" evidence="17">
    <location>
        <begin position="227"/>
        <end position="278"/>
    </location>
</feature>
<dbReference type="InterPro" id="IPR003660">
    <property type="entry name" value="HAMP_dom"/>
</dbReference>
<dbReference type="InterPro" id="IPR003594">
    <property type="entry name" value="HATPase_dom"/>
</dbReference>
<evidence type="ECO:0000256" key="7">
    <source>
        <dbReference type="ARBA" id="ARBA00022679"/>
    </source>
</evidence>
<dbReference type="SMART" id="SM00388">
    <property type="entry name" value="HisKA"/>
    <property type="match status" value="1"/>
</dbReference>
<sequence>MAWLAKRLRHWPRSASGRILAVLALGVLLAQLVSSAIWLTQWRADSEANVREMSRHMAFRVASTVQFFTSLPTAYRHVVLDQLRDMGGTRFFVTLNREEIRINDLPDSRLKGVVVDQFRDVLGRELGPDQHLRIAFSRPSDLHVISNEILLTDLPERWGSQALRVGSREAPILVIQIPIADEQWLYLATLMPDPGFLETGTPLSNERLLSLLISLVVMMLFGVWIVRSLTRPLRRLARAAESFGQGQAQPVPETGSYELEMTARAFNAMQLRIQRYLDDRERLFASISHDLKTPITRLRLRAEMLDDDDEREAFCRDLEDLDMLVKGALQSVKDTDIHENRVEVDLHRLLEHLCDSARLGGQTVTLQGEQHMPFFGKPLALRRCLGNLIDNALFYGGSAAIRMDDSPERLEIRVLDDGPGIPEDKLERAFAPYTRLSTQRSGQAGMGLGLSIARNIARAHGGELRLQNRPEGGLEACLTLPR</sequence>
<evidence type="ECO:0000256" key="8">
    <source>
        <dbReference type="ARBA" id="ARBA00022692"/>
    </source>
</evidence>
<dbReference type="CDD" id="cd06225">
    <property type="entry name" value="HAMP"/>
    <property type="match status" value="1"/>
</dbReference>
<comment type="caution">
    <text evidence="18">The sequence shown here is derived from an EMBL/GenBank/DDBJ whole genome shotgun (WGS) entry which is preliminary data.</text>
</comment>
<evidence type="ECO:0000256" key="12">
    <source>
        <dbReference type="ARBA" id="ARBA00022989"/>
    </source>
</evidence>
<keyword evidence="5" id="KW-0997">Cell inner membrane</keyword>
<evidence type="ECO:0000259" key="17">
    <source>
        <dbReference type="PROSITE" id="PS50885"/>
    </source>
</evidence>
<evidence type="ECO:0000313" key="19">
    <source>
        <dbReference type="Proteomes" id="UP001596422"/>
    </source>
</evidence>
<protein>
    <recommendedName>
        <fullName evidence="3">histidine kinase</fullName>
        <ecNumber evidence="3">2.7.13.3</ecNumber>
    </recommendedName>
</protein>
<reference evidence="19" key="1">
    <citation type="journal article" date="2019" name="Int. J. Syst. Evol. Microbiol.">
        <title>The Global Catalogue of Microorganisms (GCM) 10K type strain sequencing project: providing services to taxonomists for standard genome sequencing and annotation.</title>
        <authorList>
            <consortium name="The Broad Institute Genomics Platform"/>
            <consortium name="The Broad Institute Genome Sequencing Center for Infectious Disease"/>
            <person name="Wu L."/>
            <person name="Ma J."/>
        </authorList>
    </citation>
    <scope>NUCLEOTIDE SEQUENCE [LARGE SCALE GENOMIC DNA]</scope>
    <source>
        <strain evidence="19">NBRC 111756</strain>
    </source>
</reference>
<evidence type="ECO:0000256" key="11">
    <source>
        <dbReference type="ARBA" id="ARBA00022840"/>
    </source>
</evidence>
<dbReference type="SMART" id="SM00387">
    <property type="entry name" value="HATPase_c"/>
    <property type="match status" value="1"/>
</dbReference>
<evidence type="ECO:0000256" key="5">
    <source>
        <dbReference type="ARBA" id="ARBA00022519"/>
    </source>
</evidence>
<keyword evidence="19" id="KW-1185">Reference proteome</keyword>
<dbReference type="SMART" id="SM00304">
    <property type="entry name" value="HAMP"/>
    <property type="match status" value="1"/>
</dbReference>
<keyword evidence="13" id="KW-0902">Two-component regulatory system</keyword>
<name>A0ABW2A8J4_9GAMM</name>
<evidence type="ECO:0000256" key="9">
    <source>
        <dbReference type="ARBA" id="ARBA00022741"/>
    </source>
</evidence>
<comment type="catalytic activity">
    <reaction evidence="1">
        <text>ATP + protein L-histidine = ADP + protein N-phospho-L-histidine.</text>
        <dbReference type="EC" id="2.7.13.3"/>
    </reaction>
</comment>
<proteinExistence type="predicted"/>